<evidence type="ECO:0000256" key="4">
    <source>
        <dbReference type="ARBA" id="ARBA00022705"/>
    </source>
</evidence>
<dbReference type="NCBIfam" id="TIGR01128">
    <property type="entry name" value="holA"/>
    <property type="match status" value="1"/>
</dbReference>
<dbReference type="SUPFAM" id="SSF48019">
    <property type="entry name" value="post-AAA+ oligomerization domain-like"/>
    <property type="match status" value="1"/>
</dbReference>
<evidence type="ECO:0000313" key="8">
    <source>
        <dbReference type="EMBL" id="TRD19832.1"/>
    </source>
</evidence>
<dbReference type="PANTHER" id="PTHR34388:SF1">
    <property type="entry name" value="DNA POLYMERASE III SUBUNIT DELTA"/>
    <property type="match status" value="1"/>
</dbReference>
<organism evidence="8 9">
    <name type="scientific">Palleronia caenipelagi</name>
    <dbReference type="NCBI Taxonomy" id="2489174"/>
    <lineage>
        <taxon>Bacteria</taxon>
        <taxon>Pseudomonadati</taxon>
        <taxon>Pseudomonadota</taxon>
        <taxon>Alphaproteobacteria</taxon>
        <taxon>Rhodobacterales</taxon>
        <taxon>Roseobacteraceae</taxon>
        <taxon>Palleronia</taxon>
    </lineage>
</organism>
<evidence type="ECO:0000256" key="7">
    <source>
        <dbReference type="ARBA" id="ARBA00049244"/>
    </source>
</evidence>
<dbReference type="InterPro" id="IPR008921">
    <property type="entry name" value="DNA_pol3_clamp-load_cplx_C"/>
</dbReference>
<dbReference type="OrthoDB" id="9804983at2"/>
<evidence type="ECO:0000256" key="3">
    <source>
        <dbReference type="ARBA" id="ARBA00022695"/>
    </source>
</evidence>
<sequence>MKLSARDARSWIAKPPADRPGTLIYGQDAMRVALKRQDLVANLAGPGAEEEMRLTRVSGAELRKEKALLADAQKAQGFFPGPRVVLLEDATAHVADTVVAALSDWLPGDAHMVVTAGSLKPSSPLRKAFEKHPQAACIAVYDDAAGPEEISGWLAEARVAADRDAMAALLALAQQVGPGDLRQVIEKLALYMRGEDGPASSEDVRACAPASTEADLDDVIHAAAEGRTDEIKATLTRLESQGAQPVAILIAAQRHFRQLHTVVWDPEGPGAGLGRLRPPVFGPRRDRMMRQAQRLGRHRTEDALGLLLDADMTLRSPAPVPQRPLVERTLIRLSLLGER</sequence>
<evidence type="ECO:0000256" key="2">
    <source>
        <dbReference type="ARBA" id="ARBA00022679"/>
    </source>
</evidence>
<dbReference type="Gene3D" id="1.20.272.10">
    <property type="match status" value="1"/>
</dbReference>
<gene>
    <name evidence="8" type="ORF">FEV53_10330</name>
</gene>
<dbReference type="InterPro" id="IPR005790">
    <property type="entry name" value="DNA_polIII_delta"/>
</dbReference>
<dbReference type="AlphaFoldDB" id="A0A547Q0A1"/>
<proteinExistence type="inferred from homology"/>
<keyword evidence="5" id="KW-0239">DNA-directed DNA polymerase</keyword>
<dbReference type="EMBL" id="VFSV01000015">
    <property type="protein sequence ID" value="TRD19832.1"/>
    <property type="molecule type" value="Genomic_DNA"/>
</dbReference>
<accession>A0A547Q0A1</accession>
<dbReference type="PANTHER" id="PTHR34388">
    <property type="entry name" value="DNA POLYMERASE III SUBUNIT DELTA"/>
    <property type="match status" value="1"/>
</dbReference>
<dbReference type="Proteomes" id="UP000318590">
    <property type="component" value="Unassembled WGS sequence"/>
</dbReference>
<keyword evidence="3" id="KW-0548">Nucleotidyltransferase</keyword>
<reference evidence="8 9" key="1">
    <citation type="submission" date="2019-06" db="EMBL/GenBank/DDBJ databases">
        <title>Paenimaribius caenipelagi gen. nov., sp. nov., isolated from a tidal flat.</title>
        <authorList>
            <person name="Yoon J.-H."/>
        </authorList>
    </citation>
    <scope>NUCLEOTIDE SEQUENCE [LARGE SCALE GENOMIC DNA]</scope>
    <source>
        <strain evidence="8 9">JBTF-M29</strain>
    </source>
</reference>
<dbReference type="GO" id="GO:0009360">
    <property type="term" value="C:DNA polymerase III complex"/>
    <property type="evidence" value="ECO:0007669"/>
    <property type="project" value="TreeGrafter"/>
</dbReference>
<keyword evidence="9" id="KW-1185">Reference proteome</keyword>
<keyword evidence="2" id="KW-0808">Transferase</keyword>
<protein>
    <recommendedName>
        <fullName evidence="1">DNA-directed DNA polymerase</fullName>
        <ecNumber evidence="1">2.7.7.7</ecNumber>
    </recommendedName>
</protein>
<comment type="catalytic activity">
    <reaction evidence="7">
        <text>DNA(n) + a 2'-deoxyribonucleoside 5'-triphosphate = DNA(n+1) + diphosphate</text>
        <dbReference type="Rhea" id="RHEA:22508"/>
        <dbReference type="Rhea" id="RHEA-COMP:17339"/>
        <dbReference type="Rhea" id="RHEA-COMP:17340"/>
        <dbReference type="ChEBI" id="CHEBI:33019"/>
        <dbReference type="ChEBI" id="CHEBI:61560"/>
        <dbReference type="ChEBI" id="CHEBI:173112"/>
        <dbReference type="EC" id="2.7.7.7"/>
    </reaction>
</comment>
<evidence type="ECO:0000313" key="9">
    <source>
        <dbReference type="Proteomes" id="UP000318590"/>
    </source>
</evidence>
<dbReference type="EC" id="2.7.7.7" evidence="1"/>
<dbReference type="GO" id="GO:0003677">
    <property type="term" value="F:DNA binding"/>
    <property type="evidence" value="ECO:0007669"/>
    <property type="project" value="InterPro"/>
</dbReference>
<comment type="caution">
    <text evidence="8">The sequence shown here is derived from an EMBL/GenBank/DDBJ whole genome shotgun (WGS) entry which is preliminary data.</text>
</comment>
<keyword evidence="4" id="KW-0235">DNA replication</keyword>
<dbReference type="Gene3D" id="3.40.50.300">
    <property type="entry name" value="P-loop containing nucleotide triphosphate hydrolases"/>
    <property type="match status" value="1"/>
</dbReference>
<evidence type="ECO:0000256" key="1">
    <source>
        <dbReference type="ARBA" id="ARBA00012417"/>
    </source>
</evidence>
<dbReference type="RefSeq" id="WP_142834741.1">
    <property type="nucleotide sequence ID" value="NZ_VFSV01000015.1"/>
</dbReference>
<dbReference type="GO" id="GO:0003887">
    <property type="term" value="F:DNA-directed DNA polymerase activity"/>
    <property type="evidence" value="ECO:0007669"/>
    <property type="project" value="UniProtKB-KW"/>
</dbReference>
<evidence type="ECO:0000256" key="5">
    <source>
        <dbReference type="ARBA" id="ARBA00022932"/>
    </source>
</evidence>
<comment type="similarity">
    <text evidence="6">Belongs to the DNA polymerase HolA subunit family.</text>
</comment>
<evidence type="ECO:0000256" key="6">
    <source>
        <dbReference type="ARBA" id="ARBA00034754"/>
    </source>
</evidence>
<name>A0A547Q0A1_9RHOB</name>
<dbReference type="GO" id="GO:0006261">
    <property type="term" value="P:DNA-templated DNA replication"/>
    <property type="evidence" value="ECO:0007669"/>
    <property type="project" value="TreeGrafter"/>
</dbReference>
<dbReference type="InterPro" id="IPR027417">
    <property type="entry name" value="P-loop_NTPase"/>
</dbReference>